<reference evidence="1 2" key="5">
    <citation type="journal article" date="2011" name="ISME J.">
        <title>Dual transcriptional profiling of a bacterial/fungal confrontation: Collimonas fungivorans versus Aspergillus niger.</title>
        <authorList>
            <person name="Mela F."/>
            <person name="Fritsche K."/>
            <person name="de Boer W."/>
            <person name="van Veen J.A."/>
            <person name="de Graaff L.H."/>
            <person name="van den Berg M."/>
            <person name="Leveau J.H."/>
        </authorList>
    </citation>
    <scope>NUCLEOTIDE SEQUENCE [LARGE SCALE GENOMIC DNA]</scope>
    <source>
        <strain evidence="1 2">Ter331</strain>
    </source>
</reference>
<dbReference type="HOGENOM" id="CLU_337973_0_0_4"/>
<accession>G0AIR0</accession>
<reference evidence="1 2" key="4">
    <citation type="journal article" date="2010" name="Environ. Microbiol.">
        <title>The bacterial genus Collimonas: mycophagy, weathering and other adaptive solutions to life in oligotrophic soil environments.</title>
        <authorList>
            <person name="Leveau J.H."/>
            <person name="Uroz S."/>
            <person name="de Boer W."/>
        </authorList>
    </citation>
    <scope>NUCLEOTIDE SEQUENCE [LARGE SCALE GENOMIC DNA]</scope>
    <source>
        <strain evidence="1 2">Ter331</strain>
    </source>
</reference>
<dbReference type="eggNOG" id="COG5563">
    <property type="taxonomic scope" value="Bacteria"/>
</dbReference>
<name>G0AIR0_COLFT</name>
<proteinExistence type="predicted"/>
<evidence type="ECO:0000313" key="2">
    <source>
        <dbReference type="Proteomes" id="UP000008392"/>
    </source>
</evidence>
<dbReference type="EMBL" id="CP002745">
    <property type="protein sequence ID" value="AEK60843.1"/>
    <property type="molecule type" value="Genomic_DNA"/>
</dbReference>
<dbReference type="RefSeq" id="WP_014004998.1">
    <property type="nucleotide sequence ID" value="NC_015856.1"/>
</dbReference>
<keyword evidence="2" id="KW-1185">Reference proteome</keyword>
<dbReference type="KEGG" id="cfu:CFU_1011"/>
<evidence type="ECO:0000313" key="1">
    <source>
        <dbReference type="EMBL" id="AEK60843.1"/>
    </source>
</evidence>
<dbReference type="eggNOG" id="COG4675">
    <property type="taxonomic scope" value="Bacteria"/>
</dbReference>
<dbReference type="Proteomes" id="UP000008392">
    <property type="component" value="Chromosome"/>
</dbReference>
<organism evidence="1 2">
    <name type="scientific">Collimonas fungivorans (strain Ter331)</name>
    <dbReference type="NCBI Taxonomy" id="1005048"/>
    <lineage>
        <taxon>Bacteria</taxon>
        <taxon>Pseudomonadati</taxon>
        <taxon>Pseudomonadota</taxon>
        <taxon>Betaproteobacteria</taxon>
        <taxon>Burkholderiales</taxon>
        <taxon>Oxalobacteraceae</taxon>
        <taxon>Collimonas</taxon>
    </lineage>
</organism>
<dbReference type="AlphaFoldDB" id="G0AIR0"/>
<sequence length="750" mass="79377">MPGLQIITTKAGRAALVNAEHNGTAPLKIAEIGFTAAVFTANEDMTTLPSEIKRLKTISGEVVAADTIHVTIRDDGTDTYTVRGIGYWLSNGVLLGIYSQPDPILQKSAQAMVLLQADVIFATIKAASLTFGDANFTNPPATVDRQGVVELATPDETVAGKDAVRAVTPAGLTPAMAKVIDNHRAAPDPHPGYLTPERANALYFRKLPAITSSDTDCDTLLETGVRDVLVANDRGIIAATHLPVGGDGFGTLITVNGGNFIRQVYTEGGTIQRTWERTGFAGATPPFDARKWKLLWDSVTFDPARYLPLSGGSVSGVLNVYGSTGVIGDESGGRPTIEVISDGDGNAAYMTFHRRGKHAVHFGLDVNNQLSVGGWSMGSNSYKLWHAGNFNPADKQTELGYTPVQQGTGVDQLKNVVKIGWTKGDRLKATVDLTDQGEFVFQPGLDATLKKYLALAGGSVFGTLSVVGSTGAIGVQSGSRPTIEVKSAGGAGDAAYMTFHRPDNFAVHFGLDVNNNLSVGGYSMGAVSYKLWHAGNFDPTSKQNLLGFMPVQQGGGVGQLNNTVRMGWSASNALKVTVDTTDQGYVVFGDRLIRLNWKGFGGQPSWLLGGNMNDDVNVYNPSNFSVNYANSAGYAGSAGNADKVANVPMRFQENPGEQPYYLYGVVAGRTELTLYNRTSLAVGSCMSAVYANQLSGQGLGYGGIGGYVLNKNKSGTGLAGAWEQRGQSYDYGSGAIEGNESSTVLWQRVA</sequence>
<gene>
    <name evidence="1" type="ordered locus">CFU_1011</name>
</gene>
<reference evidence="1 2" key="2">
    <citation type="journal article" date="2006" name="J. Microbiol. Methods">
        <title>Genomic flank-sequencing of plasposon insertion sites for rapid identification of functional genes.</title>
        <authorList>
            <person name="Leveau J.H."/>
            <person name="Gerards S."/>
            <person name="Fritsche K."/>
            <person name="Zondag G."/>
            <person name="van Veen J.A."/>
        </authorList>
    </citation>
    <scope>NUCLEOTIDE SEQUENCE [LARGE SCALE GENOMIC DNA]</scope>
    <source>
        <strain evidence="1 2">Ter331</strain>
    </source>
</reference>
<reference evidence="2" key="6">
    <citation type="submission" date="2011-05" db="EMBL/GenBank/DDBJ databases">
        <title>Complete sequence of Collimonas fungivorans Ter331.</title>
        <authorList>
            <person name="Leveau J.H."/>
        </authorList>
    </citation>
    <scope>NUCLEOTIDE SEQUENCE [LARGE SCALE GENOMIC DNA]</scope>
    <source>
        <strain evidence="2">Ter331</strain>
    </source>
</reference>
<dbReference type="STRING" id="1005048.CFU_1011"/>
<reference evidence="1 2" key="1">
    <citation type="journal article" date="2004" name="Environ. Microbiol.">
        <title>Phylogeny-function analysis of (meta)genomic libraries: screening for expression of ribosomal RNA genes by large-insert library fluorescent in situ hybridization (LIL-FISH).</title>
        <authorList>
            <person name="Leveau J.H."/>
            <person name="Gerards S."/>
            <person name="de Boer W."/>
            <person name="van Veen J.A."/>
        </authorList>
    </citation>
    <scope>NUCLEOTIDE SEQUENCE [LARGE SCALE GENOMIC DNA]</scope>
    <source>
        <strain evidence="1 2">Ter331</strain>
    </source>
</reference>
<reference evidence="1 2" key="3">
    <citation type="journal article" date="2008" name="FEMS Microbiol. Ecol.">
        <title>Identification and characterization of genes underlying chitinolysis in Collimonas fungivorans Ter331.</title>
        <authorList>
            <person name="Fritsche K."/>
            <person name="de Boer W."/>
            <person name="Gerards S."/>
            <person name="van den Berg M."/>
            <person name="van Veen J.A."/>
            <person name="Leveau J.H."/>
        </authorList>
    </citation>
    <scope>NUCLEOTIDE SEQUENCE [LARGE SCALE GENOMIC DNA]</scope>
    <source>
        <strain evidence="1 2">Ter331</strain>
    </source>
</reference>
<protein>
    <submittedName>
        <fullName evidence="1">Phage-related tail fiber protein</fullName>
    </submittedName>
</protein>